<dbReference type="InterPro" id="IPR050834">
    <property type="entry name" value="Glycosyltransf_2"/>
</dbReference>
<organism evidence="3 4">
    <name type="scientific">Candidatus Wallbacteria bacterium HGW-Wallbacteria-1</name>
    <dbReference type="NCBI Taxonomy" id="2013854"/>
    <lineage>
        <taxon>Bacteria</taxon>
        <taxon>Candidatus Walliibacteriota</taxon>
    </lineage>
</organism>
<evidence type="ECO:0000259" key="2">
    <source>
        <dbReference type="Pfam" id="PF00535"/>
    </source>
</evidence>
<feature type="transmembrane region" description="Helical" evidence="1">
    <location>
        <begin position="291"/>
        <end position="311"/>
    </location>
</feature>
<dbReference type="EMBL" id="PGXC01000002">
    <property type="protein sequence ID" value="PKK91756.1"/>
    <property type="molecule type" value="Genomic_DNA"/>
</dbReference>
<feature type="transmembrane region" description="Helical" evidence="1">
    <location>
        <begin position="252"/>
        <end position="270"/>
    </location>
</feature>
<evidence type="ECO:0000313" key="3">
    <source>
        <dbReference type="EMBL" id="PKK91756.1"/>
    </source>
</evidence>
<dbReference type="SUPFAM" id="SSF53448">
    <property type="entry name" value="Nucleotide-diphospho-sugar transferases"/>
    <property type="match status" value="1"/>
</dbReference>
<dbReference type="PANTHER" id="PTHR43685:SF3">
    <property type="entry name" value="SLR2126 PROTEIN"/>
    <property type="match status" value="1"/>
</dbReference>
<dbReference type="AlphaFoldDB" id="A0A2N1PTX4"/>
<dbReference type="Gene3D" id="3.90.550.10">
    <property type="entry name" value="Spore Coat Polysaccharide Biosynthesis Protein SpsA, Chain A"/>
    <property type="match status" value="1"/>
</dbReference>
<reference evidence="3 4" key="1">
    <citation type="journal article" date="2017" name="ISME J.">
        <title>Potential for microbial H2 and metal transformations associated with novel bacteria and archaea in deep terrestrial subsurface sediments.</title>
        <authorList>
            <person name="Hernsdorf A.W."/>
            <person name="Amano Y."/>
            <person name="Miyakawa K."/>
            <person name="Ise K."/>
            <person name="Suzuki Y."/>
            <person name="Anantharaman K."/>
            <person name="Probst A."/>
            <person name="Burstein D."/>
            <person name="Thomas B.C."/>
            <person name="Banfield J.F."/>
        </authorList>
    </citation>
    <scope>NUCLEOTIDE SEQUENCE [LARGE SCALE GENOMIC DNA]</scope>
    <source>
        <strain evidence="3">HGW-Wallbacteria-1</strain>
    </source>
</reference>
<evidence type="ECO:0000256" key="1">
    <source>
        <dbReference type="SAM" id="Phobius"/>
    </source>
</evidence>
<dbReference type="Pfam" id="PF00535">
    <property type="entry name" value="Glycos_transf_2"/>
    <property type="match status" value="1"/>
</dbReference>
<protein>
    <recommendedName>
        <fullName evidence="2">Glycosyltransferase 2-like domain-containing protein</fullName>
    </recommendedName>
</protein>
<dbReference type="PANTHER" id="PTHR43685">
    <property type="entry name" value="GLYCOSYLTRANSFERASE"/>
    <property type="match status" value="1"/>
</dbReference>
<comment type="caution">
    <text evidence="3">The sequence shown here is derived from an EMBL/GenBank/DDBJ whole genome shotgun (WGS) entry which is preliminary data.</text>
</comment>
<keyword evidence="1" id="KW-1133">Transmembrane helix</keyword>
<dbReference type="Proteomes" id="UP000233256">
    <property type="component" value="Unassembled WGS sequence"/>
</dbReference>
<feature type="transmembrane region" description="Helical" evidence="1">
    <location>
        <begin position="317"/>
        <end position="341"/>
    </location>
</feature>
<proteinExistence type="predicted"/>
<dbReference type="InterPro" id="IPR029044">
    <property type="entry name" value="Nucleotide-diphossugar_trans"/>
</dbReference>
<name>A0A2N1PTX4_9BACT</name>
<dbReference type="InterPro" id="IPR001173">
    <property type="entry name" value="Glyco_trans_2-like"/>
</dbReference>
<evidence type="ECO:0000313" key="4">
    <source>
        <dbReference type="Proteomes" id="UP000233256"/>
    </source>
</evidence>
<keyword evidence="1" id="KW-0812">Transmembrane</keyword>
<keyword evidence="1" id="KW-0472">Membrane</keyword>
<accession>A0A2N1PTX4</accession>
<feature type="domain" description="Glycosyltransferase 2-like" evidence="2">
    <location>
        <begin position="11"/>
        <end position="126"/>
    </location>
</feature>
<sequence length="356" mass="39379">MRSNVDKVDVSVVVPVYNNGHSIRPLLESLLNQNFTGSWEIIVADDGSSDDTADFARSFKGVRVVCISHAGPAAARNAGARTARGKVILFTDSDCVPASDWLRLLSAPLLSGRAQAAKGRYLTRQKGFIARLVQVEFEERYALLSRVSFIDFVDTYSMAVLAELFHQLGGFDETFTRPDNEDVDFSWRLSSAGAKMVYVDEAIVFHHHPSSLVSYMRTKFGRGFWRMKVYRSHPAKMISDSYTPQTLKFQCIAAIAILFMVLIRIMMKLLHYLFGKNGISAASIGSGCQRLISLLGISFCLSSLPLSGIALRRDFPITFLIPFFVFARGLSIGVGAIAGFLRWYLKENSGEGEAGS</sequence>
<gene>
    <name evidence="3" type="ORF">CVV64_03580</name>
</gene>